<dbReference type="Proteomes" id="UP000004995">
    <property type="component" value="Unassembled WGS sequence"/>
</dbReference>
<dbReference type="EMBL" id="AGNK02003286">
    <property type="status" value="NOT_ANNOTATED_CDS"/>
    <property type="molecule type" value="Genomic_DNA"/>
</dbReference>
<sequence>MICSMQLYYATEHVFCCFIPRSALFAEFIKKKSIEYRCGILYYTIVLLIRLTRTITNSRSVNKRFLVEQHMGDR</sequence>
<dbReference type="AlphaFoldDB" id="K3XNY8"/>
<protein>
    <submittedName>
        <fullName evidence="1">Uncharacterized protein</fullName>
    </submittedName>
</protein>
<evidence type="ECO:0000313" key="1">
    <source>
        <dbReference type="EnsemblPlants" id="KQL06766"/>
    </source>
</evidence>
<proteinExistence type="predicted"/>
<dbReference type="Gramene" id="KQL06766">
    <property type="protein sequence ID" value="KQL06766"/>
    <property type="gene ID" value="SETIT_003611mg"/>
</dbReference>
<accession>K3XNY8</accession>
<reference evidence="1" key="2">
    <citation type="submission" date="2018-08" db="UniProtKB">
        <authorList>
            <consortium name="EnsemblPlants"/>
        </authorList>
    </citation>
    <scope>IDENTIFICATION</scope>
    <source>
        <strain evidence="1">Yugu1</strain>
    </source>
</reference>
<keyword evidence="2" id="KW-1185">Reference proteome</keyword>
<name>K3XNY8_SETIT</name>
<dbReference type="HOGENOM" id="CLU_2692477_0_0_1"/>
<dbReference type="InParanoid" id="K3XNY8"/>
<reference evidence="2" key="1">
    <citation type="journal article" date="2012" name="Nat. Biotechnol.">
        <title>Reference genome sequence of the model plant Setaria.</title>
        <authorList>
            <person name="Bennetzen J.L."/>
            <person name="Schmutz J."/>
            <person name="Wang H."/>
            <person name="Percifield R."/>
            <person name="Hawkins J."/>
            <person name="Pontaroli A.C."/>
            <person name="Estep M."/>
            <person name="Feng L."/>
            <person name="Vaughn J.N."/>
            <person name="Grimwood J."/>
            <person name="Jenkins J."/>
            <person name="Barry K."/>
            <person name="Lindquist E."/>
            <person name="Hellsten U."/>
            <person name="Deshpande S."/>
            <person name="Wang X."/>
            <person name="Wu X."/>
            <person name="Mitros T."/>
            <person name="Triplett J."/>
            <person name="Yang X."/>
            <person name="Ye C.Y."/>
            <person name="Mauro-Herrera M."/>
            <person name="Wang L."/>
            <person name="Li P."/>
            <person name="Sharma M."/>
            <person name="Sharma R."/>
            <person name="Ronald P.C."/>
            <person name="Panaud O."/>
            <person name="Kellogg E.A."/>
            <person name="Brutnell T.P."/>
            <person name="Doust A.N."/>
            <person name="Tuskan G.A."/>
            <person name="Rokhsar D."/>
            <person name="Devos K.M."/>
        </authorList>
    </citation>
    <scope>NUCLEOTIDE SEQUENCE [LARGE SCALE GENOMIC DNA]</scope>
    <source>
        <strain evidence="2">cv. Yugu1</strain>
    </source>
</reference>
<dbReference type="EnsemblPlants" id="KQL06766">
    <property type="protein sequence ID" value="KQL06766"/>
    <property type="gene ID" value="SETIT_003611mg"/>
</dbReference>
<organism evidence="1 2">
    <name type="scientific">Setaria italica</name>
    <name type="common">Foxtail millet</name>
    <name type="synonym">Panicum italicum</name>
    <dbReference type="NCBI Taxonomy" id="4555"/>
    <lineage>
        <taxon>Eukaryota</taxon>
        <taxon>Viridiplantae</taxon>
        <taxon>Streptophyta</taxon>
        <taxon>Embryophyta</taxon>
        <taxon>Tracheophyta</taxon>
        <taxon>Spermatophyta</taxon>
        <taxon>Magnoliopsida</taxon>
        <taxon>Liliopsida</taxon>
        <taxon>Poales</taxon>
        <taxon>Poaceae</taxon>
        <taxon>PACMAD clade</taxon>
        <taxon>Panicoideae</taxon>
        <taxon>Panicodae</taxon>
        <taxon>Paniceae</taxon>
        <taxon>Cenchrinae</taxon>
        <taxon>Setaria</taxon>
    </lineage>
</organism>
<evidence type="ECO:0000313" key="2">
    <source>
        <dbReference type="Proteomes" id="UP000004995"/>
    </source>
</evidence>